<dbReference type="Proteomes" id="UP000001646">
    <property type="component" value="Chromosome 4"/>
</dbReference>
<organism evidence="1 2">
    <name type="scientific">Anolis carolinensis</name>
    <name type="common">Green anole</name>
    <name type="synonym">American chameleon</name>
    <dbReference type="NCBI Taxonomy" id="28377"/>
    <lineage>
        <taxon>Eukaryota</taxon>
        <taxon>Metazoa</taxon>
        <taxon>Chordata</taxon>
        <taxon>Craniata</taxon>
        <taxon>Vertebrata</taxon>
        <taxon>Euteleostomi</taxon>
        <taxon>Lepidosauria</taxon>
        <taxon>Squamata</taxon>
        <taxon>Bifurcata</taxon>
        <taxon>Unidentata</taxon>
        <taxon>Episquamata</taxon>
        <taxon>Toxicofera</taxon>
        <taxon>Iguania</taxon>
        <taxon>Dactyloidae</taxon>
        <taxon>Anolis</taxon>
    </lineage>
</organism>
<dbReference type="InParanoid" id="G1KAD7"/>
<accession>G1KAD7</accession>
<dbReference type="Ensembl" id="ENSACAT00000002176.3">
    <property type="protein sequence ID" value="ENSACAP00000002118.3"/>
    <property type="gene ID" value="ENSACAG00000002240.3"/>
</dbReference>
<keyword evidence="2" id="KW-1185">Reference proteome</keyword>
<reference evidence="1" key="3">
    <citation type="submission" date="2025-09" db="UniProtKB">
        <authorList>
            <consortium name="Ensembl"/>
        </authorList>
    </citation>
    <scope>IDENTIFICATION</scope>
</reference>
<gene>
    <name evidence="1" type="primary">ARMH2</name>
</gene>
<evidence type="ECO:0000313" key="2">
    <source>
        <dbReference type="Proteomes" id="UP000001646"/>
    </source>
</evidence>
<evidence type="ECO:0000313" key="1">
    <source>
        <dbReference type="Ensembl" id="ENSACAP00000002118.3"/>
    </source>
</evidence>
<reference evidence="1" key="2">
    <citation type="submission" date="2025-08" db="UniProtKB">
        <authorList>
            <consortium name="Ensembl"/>
        </authorList>
    </citation>
    <scope>IDENTIFICATION</scope>
</reference>
<dbReference type="PANTHER" id="PTHR37679:SF1">
    <property type="entry name" value="ARMADILLO-LIKE HELICAL DOMAIN-CONTAINING PROTEIN 2"/>
    <property type="match status" value="1"/>
</dbReference>
<dbReference type="eggNOG" id="ENOG502S56C">
    <property type="taxonomic scope" value="Eukaryota"/>
</dbReference>
<name>G1KAD7_ANOCA</name>
<sequence>VEMRIRWPFQLLHWNSQQSMMIMGNVFTILRSWYYTHIKETEEPPLKLIDPIFHHHKIKTYGNYLRNTEQPMEERARAALYIGLLAYTGGVRAAGLASEYIKDMTDILLMPETNGKESIDVLKGLCSVCYINYTNQDVAKDHHLAEVLIAYLDEDENSPDADPDIILVKFWVCYLMTVLCCNNVPFIKLLHEMGGQMLENKLETLCYLEWLGWPRNYAELMVSLLGYKKTNIQLDLGGKD</sequence>
<reference evidence="1 2" key="1">
    <citation type="submission" date="2009-12" db="EMBL/GenBank/DDBJ databases">
        <title>The Genome Sequence of Anolis carolinensis (Green Anole Lizard).</title>
        <authorList>
            <consortium name="The Genome Sequencing Platform"/>
            <person name="Di Palma F."/>
            <person name="Alfoldi J."/>
            <person name="Heiman D."/>
            <person name="Young S."/>
            <person name="Grabherr M."/>
            <person name="Johnson J."/>
            <person name="Lander E.S."/>
            <person name="Lindblad-Toh K."/>
        </authorList>
    </citation>
    <scope>NUCLEOTIDE SEQUENCE [LARGE SCALE GENOMIC DNA]</scope>
    <source>
        <strain evidence="1 2">JBL SC #1</strain>
    </source>
</reference>
<dbReference type="GeneTree" id="ENSGT00530000068834"/>
<dbReference type="PANTHER" id="PTHR37679">
    <property type="entry name" value="ARMADILLO-LIKE HELICAL DOMAIN-CONTAINING PROTEIN 2"/>
    <property type="match status" value="1"/>
</dbReference>
<dbReference type="HOGENOM" id="CLU_104877_0_0_1"/>
<dbReference type="Bgee" id="ENSACAG00000002240">
    <property type="expression patterns" value="Expressed in brain"/>
</dbReference>
<proteinExistence type="predicted"/>
<dbReference type="InterPro" id="IPR040268">
    <property type="entry name" value="ARMH2"/>
</dbReference>
<dbReference type="AlphaFoldDB" id="G1KAD7"/>
<dbReference type="Pfam" id="PF17822">
    <property type="entry name" value="ARMH2"/>
    <property type="match status" value="1"/>
</dbReference>
<protein>
    <submittedName>
        <fullName evidence="1">Armadillo like helical domain containing 2</fullName>
    </submittedName>
</protein>